<dbReference type="RefSeq" id="WP_155170030.1">
    <property type="nucleotide sequence ID" value="NZ_BAAAFL010000012.1"/>
</dbReference>
<protein>
    <submittedName>
        <fullName evidence="2">Crp/Fnr family transcriptional regulator</fullName>
    </submittedName>
</protein>
<sequence>MKANIDIHQIIKIINDTYAPLSTSCKADLTESLKVLTFSKPAVLVREGQYADRTYFIVKGCARAYYLKDGKDITDWFAFENDFITAINSFFLDVPSPHFIEILEPGILLELSKDKVEQLSDKYHDFERLTKVVVTKTLLQLQQRVVSIQFETALQKYENLLKIRPDITQRIPLTHIASYLGITLETLSRIRNPKNGI</sequence>
<dbReference type="Gene3D" id="2.60.120.10">
    <property type="entry name" value="Jelly Rolls"/>
    <property type="match status" value="1"/>
</dbReference>
<dbReference type="CDD" id="cd00038">
    <property type="entry name" value="CAP_ED"/>
    <property type="match status" value="1"/>
</dbReference>
<evidence type="ECO:0000313" key="3">
    <source>
        <dbReference type="Proteomes" id="UP000798808"/>
    </source>
</evidence>
<dbReference type="Proteomes" id="UP000798808">
    <property type="component" value="Unassembled WGS sequence"/>
</dbReference>
<accession>A0ABW9RJI4</accession>
<organism evidence="2 3">
    <name type="scientific">Fulvivirga kasyanovii</name>
    <dbReference type="NCBI Taxonomy" id="396812"/>
    <lineage>
        <taxon>Bacteria</taxon>
        <taxon>Pseudomonadati</taxon>
        <taxon>Bacteroidota</taxon>
        <taxon>Cytophagia</taxon>
        <taxon>Cytophagales</taxon>
        <taxon>Fulvivirgaceae</taxon>
        <taxon>Fulvivirga</taxon>
    </lineage>
</organism>
<dbReference type="InterPro" id="IPR018490">
    <property type="entry name" value="cNMP-bd_dom_sf"/>
</dbReference>
<dbReference type="SUPFAM" id="SSF51206">
    <property type="entry name" value="cAMP-binding domain-like"/>
    <property type="match status" value="1"/>
</dbReference>
<evidence type="ECO:0000313" key="2">
    <source>
        <dbReference type="EMBL" id="MTI24239.1"/>
    </source>
</evidence>
<reference evidence="2 3" key="1">
    <citation type="submission" date="2019-02" db="EMBL/GenBank/DDBJ databases">
        <authorList>
            <person name="Goldberg S.R."/>
            <person name="Haltli B.A."/>
            <person name="Correa H."/>
            <person name="Russell K.G."/>
        </authorList>
    </citation>
    <scope>NUCLEOTIDE SEQUENCE [LARGE SCALE GENOMIC DNA]</scope>
    <source>
        <strain evidence="2 3">JCM 16186</strain>
    </source>
</reference>
<dbReference type="Pfam" id="PF00027">
    <property type="entry name" value="cNMP_binding"/>
    <property type="match status" value="1"/>
</dbReference>
<proteinExistence type="predicted"/>
<dbReference type="EMBL" id="SMLW01000386">
    <property type="protein sequence ID" value="MTI24239.1"/>
    <property type="molecule type" value="Genomic_DNA"/>
</dbReference>
<name>A0ABW9RJI4_9BACT</name>
<dbReference type="InterPro" id="IPR014710">
    <property type="entry name" value="RmlC-like_jellyroll"/>
</dbReference>
<feature type="domain" description="Cyclic nucleotide-binding" evidence="1">
    <location>
        <begin position="17"/>
        <end position="119"/>
    </location>
</feature>
<dbReference type="PROSITE" id="PS50042">
    <property type="entry name" value="CNMP_BINDING_3"/>
    <property type="match status" value="1"/>
</dbReference>
<evidence type="ECO:0000259" key="1">
    <source>
        <dbReference type="PROSITE" id="PS50042"/>
    </source>
</evidence>
<gene>
    <name evidence="2" type="ORF">E1163_04705</name>
</gene>
<comment type="caution">
    <text evidence="2">The sequence shown here is derived from an EMBL/GenBank/DDBJ whole genome shotgun (WGS) entry which is preliminary data.</text>
</comment>
<dbReference type="InterPro" id="IPR000595">
    <property type="entry name" value="cNMP-bd_dom"/>
</dbReference>
<keyword evidence="3" id="KW-1185">Reference proteome</keyword>